<keyword evidence="1 4" id="KW-0479">Metal-binding</keyword>
<dbReference type="PROSITE" id="PS00059">
    <property type="entry name" value="ADH_ZINC"/>
    <property type="match status" value="1"/>
</dbReference>
<dbReference type="PANTHER" id="PTHR43401">
    <property type="entry name" value="L-THREONINE 3-DEHYDROGENASE"/>
    <property type="match status" value="1"/>
</dbReference>
<name>A0A5P9NIT4_9GAMM</name>
<reference evidence="7 8" key="1">
    <citation type="submission" date="2019-02" db="EMBL/GenBank/DDBJ databases">
        <authorList>
            <person name="Li S.-H."/>
        </authorList>
    </citation>
    <scope>NUCLEOTIDE SEQUENCE [LARGE SCALE GENOMIC DNA]</scope>
    <source>
        <strain evidence="7 8">IMCC14385</strain>
    </source>
</reference>
<evidence type="ECO:0000259" key="5">
    <source>
        <dbReference type="Pfam" id="PF00107"/>
    </source>
</evidence>
<dbReference type="Pfam" id="PF00107">
    <property type="entry name" value="ADH_zinc_N"/>
    <property type="match status" value="1"/>
</dbReference>
<feature type="domain" description="Alcohol dehydrogenase-like C-terminal" evidence="5">
    <location>
        <begin position="173"/>
        <end position="304"/>
    </location>
</feature>
<dbReference type="SUPFAM" id="SSF50129">
    <property type="entry name" value="GroES-like"/>
    <property type="match status" value="1"/>
</dbReference>
<dbReference type="InterPro" id="IPR050129">
    <property type="entry name" value="Zn_alcohol_dh"/>
</dbReference>
<dbReference type="GO" id="GO:0008270">
    <property type="term" value="F:zinc ion binding"/>
    <property type="evidence" value="ECO:0007669"/>
    <property type="project" value="InterPro"/>
</dbReference>
<evidence type="ECO:0000256" key="3">
    <source>
        <dbReference type="ARBA" id="ARBA00023002"/>
    </source>
</evidence>
<dbReference type="InterPro" id="IPR002328">
    <property type="entry name" value="ADH_Zn_CS"/>
</dbReference>
<dbReference type="PANTHER" id="PTHR43401:SF2">
    <property type="entry name" value="L-THREONINE 3-DEHYDROGENASE"/>
    <property type="match status" value="1"/>
</dbReference>
<dbReference type="OrthoDB" id="9773078at2"/>
<evidence type="ECO:0000259" key="6">
    <source>
        <dbReference type="Pfam" id="PF08240"/>
    </source>
</evidence>
<keyword evidence="8" id="KW-1185">Reference proteome</keyword>
<keyword evidence="3" id="KW-0560">Oxidoreductase</keyword>
<evidence type="ECO:0000256" key="1">
    <source>
        <dbReference type="ARBA" id="ARBA00022723"/>
    </source>
</evidence>
<dbReference type="Proteomes" id="UP000326287">
    <property type="component" value="Chromosome"/>
</dbReference>
<dbReference type="GO" id="GO:0016491">
    <property type="term" value="F:oxidoreductase activity"/>
    <property type="evidence" value="ECO:0007669"/>
    <property type="project" value="UniProtKB-KW"/>
</dbReference>
<accession>A0A5P9NIT4</accession>
<comment type="cofactor">
    <cofactor evidence="4">
        <name>Zn(2+)</name>
        <dbReference type="ChEBI" id="CHEBI:29105"/>
    </cofactor>
</comment>
<comment type="similarity">
    <text evidence="4">Belongs to the zinc-containing alcohol dehydrogenase family.</text>
</comment>
<dbReference type="RefSeq" id="WP_152661240.1">
    <property type="nucleotide sequence ID" value="NZ_CP036422.1"/>
</dbReference>
<dbReference type="InterPro" id="IPR011032">
    <property type="entry name" value="GroES-like_sf"/>
</dbReference>
<dbReference type="Gene3D" id="3.40.50.720">
    <property type="entry name" value="NAD(P)-binding Rossmann-like Domain"/>
    <property type="match status" value="1"/>
</dbReference>
<evidence type="ECO:0000313" key="8">
    <source>
        <dbReference type="Proteomes" id="UP000326287"/>
    </source>
</evidence>
<feature type="domain" description="Alcohol dehydrogenase-like N-terminal" evidence="6">
    <location>
        <begin position="25"/>
        <end position="135"/>
    </location>
</feature>
<evidence type="ECO:0000256" key="4">
    <source>
        <dbReference type="RuleBase" id="RU361277"/>
    </source>
</evidence>
<dbReference type="CDD" id="cd08262">
    <property type="entry name" value="Zn_ADH8"/>
    <property type="match status" value="1"/>
</dbReference>
<organism evidence="7 8">
    <name type="scientific">Halioglobus maricola</name>
    <dbReference type="NCBI Taxonomy" id="2601894"/>
    <lineage>
        <taxon>Bacteria</taxon>
        <taxon>Pseudomonadati</taxon>
        <taxon>Pseudomonadota</taxon>
        <taxon>Gammaproteobacteria</taxon>
        <taxon>Cellvibrionales</taxon>
        <taxon>Halieaceae</taxon>
        <taxon>Halioglobus</taxon>
    </lineage>
</organism>
<evidence type="ECO:0000313" key="7">
    <source>
        <dbReference type="EMBL" id="QFU75134.1"/>
    </source>
</evidence>
<sequence length="344" mass="36339">MKAAVFEEVGKPLSIQEIADPTPERNELVMKVGYCGVCGTDLHATREGLTTACCGQVLGHEYVGEIVEVGPDAIGDWQVGDRVCSLPFICCGTCPACATGRFYECQNKKVSGIDAQGGFAEYVPAGAQETLKLPDSLDLETATLIEPLAVGIHAVRVSKLQAGSRVLVIGAGPIGLTVALWARFFGARDVVVSEMASSRMELAKQMGATAVIQPDPAAGAEALAAQYADLTGGAPDVIFECVGAPGLIQQCIEIAPHGGLIVPVGVCEQPDGFMPLLGLFKELRIQFAVAYTRDDFETSLAMLAEGRIDVRPMITDVVSLDELPDAFEALRTPKDQCKVLTKIG</sequence>
<dbReference type="Gene3D" id="3.90.180.10">
    <property type="entry name" value="Medium-chain alcohol dehydrogenases, catalytic domain"/>
    <property type="match status" value="1"/>
</dbReference>
<dbReference type="AlphaFoldDB" id="A0A5P9NIT4"/>
<protein>
    <submittedName>
        <fullName evidence="7">Alcohol dehydrogenase</fullName>
    </submittedName>
</protein>
<evidence type="ECO:0000256" key="2">
    <source>
        <dbReference type="ARBA" id="ARBA00022833"/>
    </source>
</evidence>
<keyword evidence="2 4" id="KW-0862">Zinc</keyword>
<dbReference type="EMBL" id="CP036422">
    <property type="protein sequence ID" value="QFU75134.1"/>
    <property type="molecule type" value="Genomic_DNA"/>
</dbReference>
<dbReference type="InterPro" id="IPR013149">
    <property type="entry name" value="ADH-like_C"/>
</dbReference>
<gene>
    <name evidence="7" type="ORF">EY643_05425</name>
</gene>
<dbReference type="InterPro" id="IPR013154">
    <property type="entry name" value="ADH-like_N"/>
</dbReference>
<dbReference type="InterPro" id="IPR036291">
    <property type="entry name" value="NAD(P)-bd_dom_sf"/>
</dbReference>
<dbReference type="SUPFAM" id="SSF51735">
    <property type="entry name" value="NAD(P)-binding Rossmann-fold domains"/>
    <property type="match status" value="1"/>
</dbReference>
<dbReference type="Pfam" id="PF08240">
    <property type="entry name" value="ADH_N"/>
    <property type="match status" value="1"/>
</dbReference>
<dbReference type="KEGG" id="halc:EY643_05425"/>
<proteinExistence type="inferred from homology"/>